<evidence type="ECO:0000259" key="1">
    <source>
        <dbReference type="Pfam" id="PF05036"/>
    </source>
</evidence>
<dbReference type="HOGENOM" id="CLU_085053_2_0_4"/>
<feature type="domain" description="SPOR" evidence="1">
    <location>
        <begin position="125"/>
        <end position="191"/>
    </location>
</feature>
<dbReference type="KEGG" id="care:LT85_4788"/>
<gene>
    <name evidence="2" type="ORF">LT85_4788</name>
</gene>
<sequence length="235" mass="24975">MLKLIFWLLLLANAALFAMQKGYLGALYSDGREPTRISKQLQADKIKLVVVDAASVSAAGTAPAPAAASTAAAASVSSAADLAPVACTEIGNFSASEARRFSSQLAERTPTLKFVRREIQEVASHMVYLPSLGSKEAADKKADEVRRLGINDFFVIQDSSALRYGISLGIFKTDEAAQKQVASLAKRGLSGAKVGTRSVSSSKVAFQLRDMGGDAKLAFDKIKIDFPSQEVRSCP</sequence>
<evidence type="ECO:0000313" key="3">
    <source>
        <dbReference type="Proteomes" id="UP000030302"/>
    </source>
</evidence>
<protein>
    <recommendedName>
        <fullName evidence="1">SPOR domain-containing protein</fullName>
    </recommendedName>
</protein>
<dbReference type="AlphaFoldDB" id="A0A0A1FH90"/>
<dbReference type="EMBL" id="CP009962">
    <property type="protein sequence ID" value="AIY43946.1"/>
    <property type="molecule type" value="Genomic_DNA"/>
</dbReference>
<dbReference type="InterPro" id="IPR007730">
    <property type="entry name" value="SPOR-like_dom"/>
</dbReference>
<name>A0A0A1FH90_9BURK</name>
<organism evidence="2 3">
    <name type="scientific">Collimonas arenae</name>
    <dbReference type="NCBI Taxonomy" id="279058"/>
    <lineage>
        <taxon>Bacteria</taxon>
        <taxon>Pseudomonadati</taxon>
        <taxon>Pseudomonadota</taxon>
        <taxon>Betaproteobacteria</taxon>
        <taxon>Burkholderiales</taxon>
        <taxon>Oxalobacteraceae</taxon>
        <taxon>Collimonas</taxon>
    </lineage>
</organism>
<accession>A0A0A1FH90</accession>
<evidence type="ECO:0000313" key="2">
    <source>
        <dbReference type="EMBL" id="AIY43946.1"/>
    </source>
</evidence>
<keyword evidence="3" id="KW-1185">Reference proteome</keyword>
<reference evidence="3" key="1">
    <citation type="journal article" date="2014" name="Soil Biol. Biochem.">
        <title>Structure and function of bacterial communities in ageing soils: Insights from the Mendocino ecological staircase.</title>
        <authorList>
            <person name="Uroz S."/>
            <person name="Tech J.J."/>
            <person name="Sawaya N.A."/>
            <person name="Frey-Klett P."/>
            <person name="Leveau J.H.J."/>
        </authorList>
    </citation>
    <scope>NUCLEOTIDE SEQUENCE [LARGE SCALE GENOMIC DNA]</scope>
    <source>
        <strain evidence="3">Cal35</strain>
    </source>
</reference>
<dbReference type="InterPro" id="IPR036680">
    <property type="entry name" value="SPOR-like_sf"/>
</dbReference>
<proteinExistence type="predicted"/>
<dbReference type="Gene3D" id="3.30.70.1070">
    <property type="entry name" value="Sporulation related repeat"/>
    <property type="match status" value="1"/>
</dbReference>
<dbReference type="RefSeq" id="WP_038493969.1">
    <property type="nucleotide sequence ID" value="NZ_CP009962.1"/>
</dbReference>
<dbReference type="STRING" id="279058.LT85_4788"/>
<dbReference type="Proteomes" id="UP000030302">
    <property type="component" value="Chromosome"/>
</dbReference>
<dbReference type="Pfam" id="PF05036">
    <property type="entry name" value="SPOR"/>
    <property type="match status" value="1"/>
</dbReference>
<dbReference type="OrthoDB" id="5298866at2"/>
<dbReference type="GO" id="GO:0042834">
    <property type="term" value="F:peptidoglycan binding"/>
    <property type="evidence" value="ECO:0007669"/>
    <property type="project" value="InterPro"/>
</dbReference>